<accession>A0A1Y2C4D5</accession>
<dbReference type="SMART" id="SM00248">
    <property type="entry name" value="ANK"/>
    <property type="match status" value="8"/>
</dbReference>
<keyword evidence="2 3" id="KW-0040">ANK repeat</keyword>
<dbReference type="Proteomes" id="UP000193642">
    <property type="component" value="Unassembled WGS sequence"/>
</dbReference>
<evidence type="ECO:0000256" key="3">
    <source>
        <dbReference type="PROSITE-ProRule" id="PRU00023"/>
    </source>
</evidence>
<dbReference type="InterPro" id="IPR036770">
    <property type="entry name" value="Ankyrin_rpt-contain_sf"/>
</dbReference>
<evidence type="ECO:0000256" key="2">
    <source>
        <dbReference type="ARBA" id="ARBA00023043"/>
    </source>
</evidence>
<dbReference type="STRING" id="329046.A0A1Y2C4D5"/>
<sequence length="398" mass="44041">MSASARQMTPALSTQSNGRNQNACFLSLPPELYPEILKHLPLTPTLSTLASRWPRSDEGMPLSENLFYCLRWKSGPETALRIIQEIHSRYPHFPWTAHKNRAFRWACRAGNLAVLEYMLAELDGINPGDEDCLGLHWAVENRHEEVVLLLLRVGVDPAYNDNFCIKIAAQEGMLDVVRVLCGQGFEGVVDVAAQDNFAVRLAAQNGHIEVVQTLLATGKADPSASNNYGIILAARNGFANMVELLLTDSRVDPRANNQEAIVDASSEGHVGVVDILLRDTRVDPSVRGGECIKKASENGHVSVVQRLLRDKRVDPTIEKQYPLREAALAGHSEVVAVLLEDHRVNLDDSWSSVIPEVVARKHWNVLNMLMSKLPQVGRVDLKALLCNDAMVDVRFLGV</sequence>
<comment type="caution">
    <text evidence="4">The sequence shown here is derived from an EMBL/GenBank/DDBJ whole genome shotgun (WGS) entry which is preliminary data.</text>
</comment>
<dbReference type="InterPro" id="IPR002110">
    <property type="entry name" value="Ankyrin_rpt"/>
</dbReference>
<dbReference type="SUPFAM" id="SSF48403">
    <property type="entry name" value="Ankyrin repeat"/>
    <property type="match status" value="1"/>
</dbReference>
<dbReference type="PANTHER" id="PTHR24198">
    <property type="entry name" value="ANKYRIN REPEAT AND PROTEIN KINASE DOMAIN-CONTAINING PROTEIN"/>
    <property type="match status" value="1"/>
</dbReference>
<dbReference type="PROSITE" id="PS50088">
    <property type="entry name" value="ANK_REPEAT"/>
    <property type="match status" value="1"/>
</dbReference>
<feature type="non-terminal residue" evidence="4">
    <location>
        <position position="1"/>
    </location>
</feature>
<proteinExistence type="predicted"/>
<feature type="repeat" description="ANK" evidence="3">
    <location>
        <begin position="130"/>
        <end position="162"/>
    </location>
</feature>
<dbReference type="AlphaFoldDB" id="A0A1Y2C4D5"/>
<dbReference type="OrthoDB" id="76098at2759"/>
<reference evidence="4 5" key="1">
    <citation type="submission" date="2016-07" db="EMBL/GenBank/DDBJ databases">
        <title>Pervasive Adenine N6-methylation of Active Genes in Fungi.</title>
        <authorList>
            <consortium name="DOE Joint Genome Institute"/>
            <person name="Mondo S.J."/>
            <person name="Dannebaum R.O."/>
            <person name="Kuo R.C."/>
            <person name="Labutti K."/>
            <person name="Haridas S."/>
            <person name="Kuo A."/>
            <person name="Salamov A."/>
            <person name="Ahrendt S.R."/>
            <person name="Lipzen A."/>
            <person name="Sullivan W."/>
            <person name="Andreopoulos W.B."/>
            <person name="Clum A."/>
            <person name="Lindquist E."/>
            <person name="Daum C."/>
            <person name="Ramamoorthy G.K."/>
            <person name="Gryganskyi A."/>
            <person name="Culley D."/>
            <person name="Magnuson J.K."/>
            <person name="James T.Y."/>
            <person name="O'Malley M.A."/>
            <person name="Stajich J.E."/>
            <person name="Spatafora J.W."/>
            <person name="Visel A."/>
            <person name="Grigoriev I.V."/>
        </authorList>
    </citation>
    <scope>NUCLEOTIDE SEQUENCE [LARGE SCALE GENOMIC DNA]</scope>
    <source>
        <strain evidence="4 5">JEL800</strain>
    </source>
</reference>
<dbReference type="EMBL" id="MCGO01000030">
    <property type="protein sequence ID" value="ORY41900.1"/>
    <property type="molecule type" value="Genomic_DNA"/>
</dbReference>
<gene>
    <name evidence="4" type="ORF">BCR33DRAFT_718561</name>
</gene>
<dbReference type="Gene3D" id="1.25.40.20">
    <property type="entry name" value="Ankyrin repeat-containing domain"/>
    <property type="match status" value="3"/>
</dbReference>
<name>A0A1Y2C4D5_9FUNG</name>
<dbReference type="Pfam" id="PF12796">
    <property type="entry name" value="Ank_2"/>
    <property type="match status" value="1"/>
</dbReference>
<dbReference type="PANTHER" id="PTHR24198:SF165">
    <property type="entry name" value="ANKYRIN REPEAT-CONTAINING PROTEIN-RELATED"/>
    <property type="match status" value="1"/>
</dbReference>
<protein>
    <submittedName>
        <fullName evidence="4">Ankyrin</fullName>
    </submittedName>
</protein>
<keyword evidence="1" id="KW-0677">Repeat</keyword>
<dbReference type="Pfam" id="PF00023">
    <property type="entry name" value="Ank"/>
    <property type="match status" value="1"/>
</dbReference>
<evidence type="ECO:0000313" key="4">
    <source>
        <dbReference type="EMBL" id="ORY41900.1"/>
    </source>
</evidence>
<evidence type="ECO:0000256" key="1">
    <source>
        <dbReference type="ARBA" id="ARBA00022737"/>
    </source>
</evidence>
<evidence type="ECO:0000313" key="5">
    <source>
        <dbReference type="Proteomes" id="UP000193642"/>
    </source>
</evidence>
<keyword evidence="5" id="KW-1185">Reference proteome</keyword>
<organism evidence="4 5">
    <name type="scientific">Rhizoclosmatium globosum</name>
    <dbReference type="NCBI Taxonomy" id="329046"/>
    <lineage>
        <taxon>Eukaryota</taxon>
        <taxon>Fungi</taxon>
        <taxon>Fungi incertae sedis</taxon>
        <taxon>Chytridiomycota</taxon>
        <taxon>Chytridiomycota incertae sedis</taxon>
        <taxon>Chytridiomycetes</taxon>
        <taxon>Chytridiales</taxon>
        <taxon>Chytriomycetaceae</taxon>
        <taxon>Rhizoclosmatium</taxon>
    </lineage>
</organism>